<name>A0A8D0L7G4_SPHPU</name>
<evidence type="ECO:0000256" key="2">
    <source>
        <dbReference type="ARBA" id="ARBA00005831"/>
    </source>
</evidence>
<organism evidence="9 10">
    <name type="scientific">Sphenodon punctatus</name>
    <name type="common">Tuatara</name>
    <name type="synonym">Hatteria punctata</name>
    <dbReference type="NCBI Taxonomy" id="8508"/>
    <lineage>
        <taxon>Eukaryota</taxon>
        <taxon>Metazoa</taxon>
        <taxon>Chordata</taxon>
        <taxon>Craniata</taxon>
        <taxon>Vertebrata</taxon>
        <taxon>Euteleostomi</taxon>
        <taxon>Lepidosauria</taxon>
        <taxon>Sphenodontia</taxon>
        <taxon>Sphenodontidae</taxon>
        <taxon>Sphenodon</taxon>
    </lineage>
</organism>
<dbReference type="GeneTree" id="ENSGT00390000001260"/>
<comment type="subcellular location">
    <subcellularLocation>
        <location evidence="1">Golgi apparatus membrane</location>
        <topology evidence="1">Peripheral membrane protein</topology>
    </subcellularLocation>
</comment>
<dbReference type="InterPro" id="IPR019335">
    <property type="entry name" value="COG7"/>
</dbReference>
<dbReference type="PANTHER" id="PTHR21443:SF0">
    <property type="entry name" value="CONSERVED OLIGOMERIC GOLGI COMPLEX SUBUNIT 7"/>
    <property type="match status" value="1"/>
</dbReference>
<dbReference type="Ensembl" id="ENSSPUT00000014043.1">
    <property type="protein sequence ID" value="ENSSPUP00000013167.1"/>
    <property type="gene ID" value="ENSSPUG00000010145.1"/>
</dbReference>
<evidence type="ECO:0000313" key="9">
    <source>
        <dbReference type="Ensembl" id="ENSSPUP00000013167.1"/>
    </source>
</evidence>
<evidence type="ECO:0000256" key="5">
    <source>
        <dbReference type="ARBA" id="ARBA00022927"/>
    </source>
</evidence>
<evidence type="ECO:0000313" key="10">
    <source>
        <dbReference type="Proteomes" id="UP000694392"/>
    </source>
</evidence>
<keyword evidence="5" id="KW-0653">Protein transport</keyword>
<evidence type="ECO:0000256" key="1">
    <source>
        <dbReference type="ARBA" id="ARBA00004395"/>
    </source>
</evidence>
<sequence length="192" mass="21741">EQSRTAELVLSPVVALQTAKVFVKVFTEIDRMPQLLAYYYKCHKVQLVAIWQELCQSELSVNRQLTELYDTLLSTWHSQLQWATQVFRNPHEIVTVLLIQTLGALVPSVPVCLSSALECAGQESRLSKLLELYDTTAHFAARGLEAAMLPNLSKDGHCTSLQAPLGFWFVCCFPAWKFLQKHVAPWHWGLVT</sequence>
<dbReference type="GO" id="GO:0000139">
    <property type="term" value="C:Golgi membrane"/>
    <property type="evidence" value="ECO:0007669"/>
    <property type="project" value="UniProtKB-SubCell"/>
</dbReference>
<proteinExistence type="inferred from homology"/>
<dbReference type="GO" id="GO:0017119">
    <property type="term" value="C:Golgi transport complex"/>
    <property type="evidence" value="ECO:0007669"/>
    <property type="project" value="InterPro"/>
</dbReference>
<evidence type="ECO:0000256" key="7">
    <source>
        <dbReference type="ARBA" id="ARBA00023136"/>
    </source>
</evidence>
<dbReference type="Proteomes" id="UP000694392">
    <property type="component" value="Unplaced"/>
</dbReference>
<dbReference type="GO" id="GO:0006890">
    <property type="term" value="P:retrograde vesicle-mediated transport, Golgi to endoplasmic reticulum"/>
    <property type="evidence" value="ECO:0007669"/>
    <property type="project" value="TreeGrafter"/>
</dbReference>
<dbReference type="GO" id="GO:0007030">
    <property type="term" value="P:Golgi organization"/>
    <property type="evidence" value="ECO:0007669"/>
    <property type="project" value="TreeGrafter"/>
</dbReference>
<dbReference type="GO" id="GO:0006886">
    <property type="term" value="P:intracellular protein transport"/>
    <property type="evidence" value="ECO:0007669"/>
    <property type="project" value="InterPro"/>
</dbReference>
<accession>A0A8D0L7G4</accession>
<keyword evidence="4" id="KW-0813">Transport</keyword>
<dbReference type="AlphaFoldDB" id="A0A8D0L7G4"/>
<evidence type="ECO:0000256" key="3">
    <source>
        <dbReference type="ARBA" id="ARBA00020984"/>
    </source>
</evidence>
<reference evidence="9" key="2">
    <citation type="submission" date="2025-09" db="UniProtKB">
        <authorList>
            <consortium name="Ensembl"/>
        </authorList>
    </citation>
    <scope>IDENTIFICATION</scope>
</reference>
<keyword evidence="10" id="KW-1185">Reference proteome</keyword>
<evidence type="ECO:0000256" key="8">
    <source>
        <dbReference type="ARBA" id="ARBA00031345"/>
    </source>
</evidence>
<keyword evidence="7" id="KW-0472">Membrane</keyword>
<reference evidence="9" key="1">
    <citation type="submission" date="2025-08" db="UniProtKB">
        <authorList>
            <consortium name="Ensembl"/>
        </authorList>
    </citation>
    <scope>IDENTIFICATION</scope>
</reference>
<evidence type="ECO:0000256" key="4">
    <source>
        <dbReference type="ARBA" id="ARBA00022448"/>
    </source>
</evidence>
<keyword evidence="6" id="KW-0333">Golgi apparatus</keyword>
<dbReference type="PANTHER" id="PTHR21443">
    <property type="entry name" value="CONSERVED OLIGOMERIC GOLGI COMPLEX COMPONENT 7"/>
    <property type="match status" value="1"/>
</dbReference>
<evidence type="ECO:0000256" key="6">
    <source>
        <dbReference type="ARBA" id="ARBA00023034"/>
    </source>
</evidence>
<comment type="similarity">
    <text evidence="2">Belongs to the COG7 family.</text>
</comment>
<dbReference type="Pfam" id="PF10191">
    <property type="entry name" value="COG7"/>
    <property type="match status" value="1"/>
</dbReference>
<protein>
    <recommendedName>
        <fullName evidence="3">Conserved oligomeric Golgi complex subunit 7</fullName>
    </recommendedName>
    <alternativeName>
        <fullName evidence="8">Component of oligomeric Golgi complex 7</fullName>
    </alternativeName>
</protein>